<dbReference type="AlphaFoldDB" id="A0A285I1Q7"/>
<evidence type="ECO:0000313" key="2">
    <source>
        <dbReference type="Proteomes" id="UP000219573"/>
    </source>
</evidence>
<keyword evidence="2" id="KW-1185">Reference proteome</keyword>
<evidence type="ECO:0000313" key="1">
    <source>
        <dbReference type="EMBL" id="SNY41888.1"/>
    </source>
</evidence>
<sequence>MGWFGNIVRSVGRKVGKAVETVGEVFGSETIENAGRAIQDVCTETSRQTGRTNEYDKERARVEETKRINKILIDFSNQLKDEMDELERKSIKESMSFFDNLMNEIEKQNKKGIIKINTRRINRYRNEIEKEIKGKLKSHLAKRVSLDDSECLKILKMPSGRDKEKKMDNFSRKVIREGLSHLSEDIKGIISEQRDYLENVLNDKMDEIIKSNEKKLSEFSEVESLMNSNQKGYESKKADVQLTIDISEFAINKLEI</sequence>
<dbReference type="Proteomes" id="UP000219573">
    <property type="component" value="Unassembled WGS sequence"/>
</dbReference>
<name>A0A285I1Q7_9FIRM</name>
<reference evidence="2" key="1">
    <citation type="submission" date="2017-09" db="EMBL/GenBank/DDBJ databases">
        <authorList>
            <person name="Varghese N."/>
            <person name="Submissions S."/>
        </authorList>
    </citation>
    <scope>NUCLEOTIDE SEQUENCE [LARGE SCALE GENOMIC DNA]</scope>
    <source>
        <strain evidence="2">MSL47</strain>
    </source>
</reference>
<proteinExistence type="predicted"/>
<dbReference type="EMBL" id="OBDZ01000029">
    <property type="protein sequence ID" value="SNY41888.1"/>
    <property type="molecule type" value="Genomic_DNA"/>
</dbReference>
<gene>
    <name evidence="1" type="ORF">SAMN06265827_1295</name>
</gene>
<accession>A0A285I1Q7</accession>
<organism evidence="1 2">
    <name type="scientific">Orenia metallireducens</name>
    <dbReference type="NCBI Taxonomy" id="1413210"/>
    <lineage>
        <taxon>Bacteria</taxon>
        <taxon>Bacillati</taxon>
        <taxon>Bacillota</taxon>
        <taxon>Clostridia</taxon>
        <taxon>Halanaerobiales</taxon>
        <taxon>Halobacteroidaceae</taxon>
        <taxon>Orenia</taxon>
    </lineage>
</organism>
<dbReference type="OrthoDB" id="2111763at2"/>
<dbReference type="RefSeq" id="WP_097019068.1">
    <property type="nucleotide sequence ID" value="NZ_OBDZ01000029.1"/>
</dbReference>
<protein>
    <submittedName>
        <fullName evidence="1">Uncharacterized protein</fullName>
    </submittedName>
</protein>